<dbReference type="AlphaFoldDB" id="A0A0N4TWV3"/>
<evidence type="ECO:0000256" key="2">
    <source>
        <dbReference type="ARBA" id="ARBA00022553"/>
    </source>
</evidence>
<dbReference type="PANTHER" id="PTHR17537:SF5">
    <property type="entry name" value="TRANSDUCER OF ERBB2, ISOFORM A"/>
    <property type="match status" value="1"/>
</dbReference>
<dbReference type="InterPro" id="IPR036054">
    <property type="entry name" value="BTG-like_sf"/>
</dbReference>
<dbReference type="InterPro" id="IPR015676">
    <property type="entry name" value="Tob1/2"/>
</dbReference>
<evidence type="ECO:0000313" key="4">
    <source>
        <dbReference type="EMBL" id="VDN94538.1"/>
    </source>
</evidence>
<dbReference type="EMBL" id="UZAD01013381">
    <property type="protein sequence ID" value="VDN94538.1"/>
    <property type="molecule type" value="Genomic_DNA"/>
</dbReference>
<name>A0A0N4TWV3_BRUPA</name>
<accession>A0A0N4TWV3</accession>
<keyword evidence="5" id="KW-1185">Reference proteome</keyword>
<evidence type="ECO:0000313" key="5">
    <source>
        <dbReference type="Proteomes" id="UP000278627"/>
    </source>
</evidence>
<dbReference type="Pfam" id="PF07742">
    <property type="entry name" value="BTG"/>
    <property type="match status" value="1"/>
</dbReference>
<evidence type="ECO:0000259" key="3">
    <source>
        <dbReference type="SMART" id="SM00099"/>
    </source>
</evidence>
<dbReference type="Gene3D" id="3.90.640.90">
    <property type="entry name" value="Anti-proliferative protein, N-terminal domain"/>
    <property type="match status" value="1"/>
</dbReference>
<reference evidence="4 5" key="2">
    <citation type="submission" date="2018-11" db="EMBL/GenBank/DDBJ databases">
        <authorList>
            <consortium name="Pathogen Informatics"/>
        </authorList>
    </citation>
    <scope>NUCLEOTIDE SEQUENCE [LARGE SCALE GENOMIC DNA]</scope>
</reference>
<evidence type="ECO:0000313" key="6">
    <source>
        <dbReference type="WBParaSite" id="BPAG_0001342501-mRNA-1"/>
    </source>
</evidence>
<dbReference type="GO" id="GO:0003714">
    <property type="term" value="F:transcription corepressor activity"/>
    <property type="evidence" value="ECO:0007669"/>
    <property type="project" value="TreeGrafter"/>
</dbReference>
<dbReference type="InterPro" id="IPR002087">
    <property type="entry name" value="Anti_prolifrtn"/>
</dbReference>
<feature type="domain" description="Anti-proliferative protein" evidence="3">
    <location>
        <begin position="1"/>
        <end position="108"/>
    </location>
</feature>
<dbReference type="STRING" id="6280.A0A0N4TWV3"/>
<evidence type="ECO:0000256" key="1">
    <source>
        <dbReference type="ARBA" id="ARBA00007989"/>
    </source>
</evidence>
<dbReference type="Proteomes" id="UP000278627">
    <property type="component" value="Unassembled WGS sequence"/>
</dbReference>
<proteinExistence type="inferred from homology"/>
<dbReference type="WBParaSite" id="BPAG_0001342501-mRNA-1">
    <property type="protein sequence ID" value="BPAG_0001342501-mRNA-1"/>
    <property type="gene ID" value="BPAG_0001342501"/>
</dbReference>
<dbReference type="GO" id="GO:0005634">
    <property type="term" value="C:nucleus"/>
    <property type="evidence" value="ECO:0007669"/>
    <property type="project" value="TreeGrafter"/>
</dbReference>
<dbReference type="GO" id="GO:0005737">
    <property type="term" value="C:cytoplasm"/>
    <property type="evidence" value="ECO:0007669"/>
    <property type="project" value="TreeGrafter"/>
</dbReference>
<organism evidence="6">
    <name type="scientific">Brugia pahangi</name>
    <name type="common">Filarial nematode worm</name>
    <dbReference type="NCBI Taxonomy" id="6280"/>
    <lineage>
        <taxon>Eukaryota</taxon>
        <taxon>Metazoa</taxon>
        <taxon>Ecdysozoa</taxon>
        <taxon>Nematoda</taxon>
        <taxon>Chromadorea</taxon>
        <taxon>Rhabditida</taxon>
        <taxon>Spirurina</taxon>
        <taxon>Spiruromorpha</taxon>
        <taxon>Filarioidea</taxon>
        <taxon>Onchocercidae</taxon>
        <taxon>Brugia</taxon>
    </lineage>
</organism>
<protein>
    <submittedName>
        <fullName evidence="6">Anti_prolifrtn domain-containing protein</fullName>
    </submittedName>
</protein>
<dbReference type="PANTHER" id="PTHR17537">
    <property type="entry name" value="TRANSDUCER OF ERBB2 TOB"/>
    <property type="match status" value="1"/>
</dbReference>
<reference evidence="6" key="1">
    <citation type="submission" date="2017-02" db="UniProtKB">
        <authorList>
            <consortium name="WormBaseParasite"/>
        </authorList>
    </citation>
    <scope>IDENTIFICATION</scope>
</reference>
<comment type="similarity">
    <text evidence="1">Belongs to the BTG family.</text>
</comment>
<sequence>MYTEVKELVNFLAVFMYRRIPKRRINIFMESFANHLLARFYSNWRPFEPKYAQTERILAIKTNGRLDEIFYNIATSVGIDMNDLYSSLPSTIFIYCNPGEVTCRISDYLSTIMIWYGDVNEDRIYVPFPIGAAKYYDGDPRNIQNTVFTAYTKSLAVDKFSGKKDVRPERCVPLNLTNSAGINLYEFFSARFVDIAQIPPVLFRNKGQNSKPFTLRPFAPTRFGTHHLRSVHNDMRRIQRAATYFAVASSDAMNRPAVAPLLVNSSTMVKPVNVSVMSNQYSVMIPLTLATFPHPVNTYNPPPSMTDFTYSPTTAFVKSGQTIGNPSPVTYFTSDPSKPDFVPADNSMSNVANNPNRNNTSSDQFTTTFLPAPKTDSHAENVGFPVCDEPISIENNWCYTVPTSDNASEFEIWKPKPRPAFTVNSGNSTESVFRSSYIFDSPMFQAPTAEPDVNQSNAQQLLEVSNDLKVNDLQYNPNNLSFLNVSPELSPSNVFSPEASSTQEFSQQVPTQNDVFQQSQVSLTQVQQQQQQQQMLPQQVLQSQILQPEAQVIPQQAIPMQPIPVQPILPHQTFHSEMQDVSSQGTTLPPIFVQHGVVPQIPRASKKSSPWKTNFLPNYYTK</sequence>
<dbReference type="SMART" id="SM00099">
    <property type="entry name" value="btg1"/>
    <property type="match status" value="1"/>
</dbReference>
<keyword evidence="2" id="KW-0597">Phosphoprotein</keyword>
<dbReference type="SUPFAM" id="SSF160696">
    <property type="entry name" value="BTG domain-like"/>
    <property type="match status" value="1"/>
</dbReference>
<gene>
    <name evidence="4" type="ORF">BPAG_LOCUS13353</name>
</gene>